<dbReference type="PANTHER" id="PTHR46580">
    <property type="entry name" value="SENSOR KINASE-RELATED"/>
    <property type="match status" value="1"/>
</dbReference>
<dbReference type="Proteomes" id="UP001595705">
    <property type="component" value="Unassembled WGS sequence"/>
</dbReference>
<reference evidence="3" key="1">
    <citation type="journal article" date="2019" name="Int. J. Syst. Evol. Microbiol.">
        <title>The Global Catalogue of Microorganisms (GCM) 10K type strain sequencing project: providing services to taxonomists for standard genome sequencing and annotation.</title>
        <authorList>
            <consortium name="The Broad Institute Genomics Platform"/>
            <consortium name="The Broad Institute Genome Sequencing Center for Infectious Disease"/>
            <person name="Wu L."/>
            <person name="Ma J."/>
        </authorList>
    </citation>
    <scope>NUCLEOTIDE SEQUENCE [LARGE SCALE GENOMIC DNA]</scope>
    <source>
        <strain evidence="3">KCTC 42441</strain>
    </source>
</reference>
<gene>
    <name evidence="2" type="ORF">ACFONC_01470</name>
</gene>
<protein>
    <submittedName>
        <fullName evidence="2">FG-GAP-like repeat-containing protein</fullName>
    </submittedName>
</protein>
<dbReference type="Pfam" id="PF13583">
    <property type="entry name" value="Reprolysin_4"/>
    <property type="match status" value="1"/>
</dbReference>
<comment type="caution">
    <text evidence="2">The sequence shown here is derived from an EMBL/GenBank/DDBJ whole genome shotgun (WGS) entry which is preliminary data.</text>
</comment>
<sequence length="772" mass="81533">MRIYLTAGVLIGMLAGCSSDQAPMAGKATMAAGEGLAGAMQSSPAFRSPMSSFASLPDRGELLAYERVRQVKHKGAYTAYPVAISEAHALRAMHTGEMVVNAPNGEPIRLKYERHEESPDGNWTWIGRNADGASAVITFGEKAVFGVIPQGTAETLRLTMNAGQSWLVQTDRSKLAGRDGATVREGGDQLVPPKLAGSGSVSVSSMRAEPATAGASAAAAVVDILLGYTNGYAAQLGGQSQANTRLVNMTSITNEAYANSGVNMRVRLVKTLQVNYPDNTDNGDALESLTGYRAGEDGGPIDVDPAFTALREARDESGADLVSLVRAFRTPENAGCGIAWLIGGSESGIVQADEPFGYSVVSDGTDLDEEDDNTYFCREETLAHELGHNMGQAHNDEDSSTTGVHAYSYGYREASSSGFYTVMAYPQADGNQFSIRYFANPNVKYLNRATGVANQSDNVRSLNQVMPIIATFRATVVPVAQSARDDFNGDGKSDLLWRSLSSGSNVIWRSAGSSTTQAVTRLYGSVWAVAGTGDFDGDGRADILWRNSASGYNTIWRSASSTTGLAMTALAAPWQVAGTGDFNGDGKADILWRNPTNGANVIWLGADSTKTQSVTTVSGAGWIVAGIADFDGDGKADILWRNTVTGYNTIWRSGNSTTGQAVTGVGGQDWKIAGVGDFNGDAKADILWRSTSSGTNVIWQSADSDSLQAVTRLYGAVWGVAGVADFNGDNKADILWRNSNNGYNTIWLSANSSTGQAVTGVGGQDWQIVGFK</sequence>
<organism evidence="2 3">
    <name type="scientific">Luteimonas soli</name>
    <dbReference type="NCBI Taxonomy" id="1648966"/>
    <lineage>
        <taxon>Bacteria</taxon>
        <taxon>Pseudomonadati</taxon>
        <taxon>Pseudomonadota</taxon>
        <taxon>Gammaproteobacteria</taxon>
        <taxon>Lysobacterales</taxon>
        <taxon>Lysobacteraceae</taxon>
        <taxon>Luteimonas</taxon>
    </lineage>
</organism>
<dbReference type="PANTHER" id="PTHR46580:SF2">
    <property type="entry name" value="MAM DOMAIN-CONTAINING PROTEIN"/>
    <property type="match status" value="1"/>
</dbReference>
<dbReference type="InterPro" id="IPR028994">
    <property type="entry name" value="Integrin_alpha_N"/>
</dbReference>
<evidence type="ECO:0000256" key="1">
    <source>
        <dbReference type="ARBA" id="ARBA00022729"/>
    </source>
</evidence>
<dbReference type="Pfam" id="PF13517">
    <property type="entry name" value="FG-GAP_3"/>
    <property type="match status" value="3"/>
</dbReference>
<accession>A0ABV7XHL4</accession>
<dbReference type="InterPro" id="IPR024079">
    <property type="entry name" value="MetalloPept_cat_dom_sf"/>
</dbReference>
<evidence type="ECO:0000313" key="3">
    <source>
        <dbReference type="Proteomes" id="UP001595705"/>
    </source>
</evidence>
<dbReference type="RefSeq" id="WP_386741789.1">
    <property type="nucleotide sequence ID" value="NZ_JBHRYA010000001.1"/>
</dbReference>
<dbReference type="Gene3D" id="3.40.390.10">
    <property type="entry name" value="Collagenase (Catalytic Domain)"/>
    <property type="match status" value="1"/>
</dbReference>
<dbReference type="PROSITE" id="PS51257">
    <property type="entry name" value="PROKAR_LIPOPROTEIN"/>
    <property type="match status" value="1"/>
</dbReference>
<keyword evidence="3" id="KW-1185">Reference proteome</keyword>
<dbReference type="InterPro" id="IPR013517">
    <property type="entry name" value="FG-GAP"/>
</dbReference>
<dbReference type="SUPFAM" id="SSF69318">
    <property type="entry name" value="Integrin alpha N-terminal domain"/>
    <property type="match status" value="1"/>
</dbReference>
<dbReference type="SUPFAM" id="SSF55486">
    <property type="entry name" value="Metalloproteases ('zincins'), catalytic domain"/>
    <property type="match status" value="1"/>
</dbReference>
<dbReference type="Gene3D" id="2.130.10.130">
    <property type="entry name" value="Integrin alpha, N-terminal"/>
    <property type="match status" value="1"/>
</dbReference>
<dbReference type="EMBL" id="JBHRYA010000001">
    <property type="protein sequence ID" value="MFC3714827.1"/>
    <property type="molecule type" value="Genomic_DNA"/>
</dbReference>
<evidence type="ECO:0000313" key="2">
    <source>
        <dbReference type="EMBL" id="MFC3714827.1"/>
    </source>
</evidence>
<keyword evidence="1" id="KW-0732">Signal</keyword>
<proteinExistence type="predicted"/>
<name>A0ABV7XHL4_9GAMM</name>